<protein>
    <recommendedName>
        <fullName evidence="3">TerD domain-containing protein</fullName>
    </recommendedName>
</protein>
<sequence>MSVSLKKGQGVSLSKSQFDLSQVTIGLGWDVAEKRLSFSEFFKNLFSGNNEDYDLDVIAFLCDKNGKITNLGTVENGKQTLDNGDIIFFNNMIHKTGNVWLTGDNRTGEGEGDDEQIILKLNALSNQYYKIVFIVQIYDGAQRKQHFGDVQNAFIRAVDANNIEMVRFDLSTSSEFVNKRSMIFAELNREANGWQFKAIGNASESDTFVSYIERYS</sequence>
<dbReference type="STRING" id="1267021.FPB0191_00350"/>
<evidence type="ECO:0000256" key="2">
    <source>
        <dbReference type="ARBA" id="ARBA00022686"/>
    </source>
</evidence>
<proteinExistence type="inferred from homology"/>
<dbReference type="Pfam" id="PF02342">
    <property type="entry name" value="TerD"/>
    <property type="match status" value="1"/>
</dbReference>
<dbReference type="KEGG" id="fpp:FPB0191_00350"/>
<comment type="similarity">
    <text evidence="1">Belongs to the CAPAB/TerDEXZ family.</text>
</comment>
<dbReference type="PANTHER" id="PTHR32097">
    <property type="entry name" value="CAMP-BINDING PROTEIN 1-RELATED"/>
    <property type="match status" value="1"/>
</dbReference>
<dbReference type="Gene3D" id="2.60.60.30">
    <property type="entry name" value="sav2460 like domains"/>
    <property type="match status" value="1"/>
</dbReference>
<dbReference type="CDD" id="cd06974">
    <property type="entry name" value="TerD_like"/>
    <property type="match status" value="1"/>
</dbReference>
<reference evidence="4 5" key="1">
    <citation type="journal article" date="2014" name="Appl. Environ. Microbiol.">
        <title>Gut symbionts from distinct hosts exhibit genotoxic activity via divergent colibactin biosynthetic pathways.</title>
        <authorList>
            <person name="Engel P."/>
            <person name="Vizcaino M.I."/>
            <person name="Crawford J.M."/>
        </authorList>
    </citation>
    <scope>NUCLEOTIDE SEQUENCE [LARGE SCALE GENOMIC DNA]</scope>
    <source>
        <strain evidence="4 5">PEB0191</strain>
    </source>
</reference>
<keyword evidence="2" id="KW-0778">Tellurium resistance</keyword>
<dbReference type="Proteomes" id="UP000030901">
    <property type="component" value="Chromosome"/>
</dbReference>
<evidence type="ECO:0000313" key="4">
    <source>
        <dbReference type="EMBL" id="AJA44188.1"/>
    </source>
</evidence>
<name>A0A0A7RY51_FRIPE</name>
<dbReference type="GO" id="GO:0046690">
    <property type="term" value="P:response to tellurium ion"/>
    <property type="evidence" value="ECO:0007669"/>
    <property type="project" value="UniProtKB-KW"/>
</dbReference>
<evidence type="ECO:0000259" key="3">
    <source>
        <dbReference type="Pfam" id="PF02342"/>
    </source>
</evidence>
<organism evidence="4 5">
    <name type="scientific">Frischella perrara</name>
    <dbReference type="NCBI Taxonomy" id="1267021"/>
    <lineage>
        <taxon>Bacteria</taxon>
        <taxon>Pseudomonadati</taxon>
        <taxon>Pseudomonadota</taxon>
        <taxon>Gammaproteobacteria</taxon>
        <taxon>Orbales</taxon>
        <taxon>Orbaceae</taxon>
        <taxon>Frischella</taxon>
    </lineage>
</organism>
<dbReference type="EMBL" id="CP009056">
    <property type="protein sequence ID" value="AJA44188.1"/>
    <property type="molecule type" value="Genomic_DNA"/>
</dbReference>
<keyword evidence="5" id="KW-1185">Reference proteome</keyword>
<gene>
    <name evidence="4" type="ORF">FPB0191_00350</name>
</gene>
<dbReference type="PANTHER" id="PTHR32097:SF4">
    <property type="entry name" value="GENERAL STRESS PROTEIN 16U"/>
    <property type="match status" value="1"/>
</dbReference>
<accession>A0A0A7RY51</accession>
<dbReference type="InterPro" id="IPR003325">
    <property type="entry name" value="TerD"/>
</dbReference>
<evidence type="ECO:0000313" key="5">
    <source>
        <dbReference type="Proteomes" id="UP000030901"/>
    </source>
</evidence>
<dbReference type="AlphaFoldDB" id="A0A0A7RY51"/>
<dbReference type="HOGENOM" id="CLU_055120_2_2_6"/>
<evidence type="ECO:0000256" key="1">
    <source>
        <dbReference type="ARBA" id="ARBA00008775"/>
    </source>
</evidence>
<dbReference type="InterPro" id="IPR051324">
    <property type="entry name" value="Stress/Tellurium_Resist"/>
</dbReference>
<dbReference type="OrthoDB" id="570928at2"/>
<dbReference type="RefSeq" id="WP_039103543.1">
    <property type="nucleotide sequence ID" value="NZ_CAMLJH010000003.1"/>
</dbReference>
<feature type="domain" description="TerD" evidence="3">
    <location>
        <begin position="1"/>
        <end position="206"/>
    </location>
</feature>